<feature type="region of interest" description="Disordered" evidence="1">
    <location>
        <begin position="19"/>
        <end position="81"/>
    </location>
</feature>
<name>A0ABC8KS46_ERUVS</name>
<dbReference type="EMBL" id="CAKOAT010252931">
    <property type="protein sequence ID" value="CAH8358750.1"/>
    <property type="molecule type" value="Genomic_DNA"/>
</dbReference>
<evidence type="ECO:0000256" key="1">
    <source>
        <dbReference type="SAM" id="MobiDB-lite"/>
    </source>
</evidence>
<dbReference type="Proteomes" id="UP001642260">
    <property type="component" value="Unassembled WGS sequence"/>
</dbReference>
<comment type="caution">
    <text evidence="2">The sequence shown here is derived from an EMBL/GenBank/DDBJ whole genome shotgun (WGS) entry which is preliminary data.</text>
</comment>
<keyword evidence="3" id="KW-1185">Reference proteome</keyword>
<gene>
    <name evidence="2" type="ORF">ERUC_LOCUS24506</name>
</gene>
<organism evidence="2 3">
    <name type="scientific">Eruca vesicaria subsp. sativa</name>
    <name type="common">Garden rocket</name>
    <name type="synonym">Eruca sativa</name>
    <dbReference type="NCBI Taxonomy" id="29727"/>
    <lineage>
        <taxon>Eukaryota</taxon>
        <taxon>Viridiplantae</taxon>
        <taxon>Streptophyta</taxon>
        <taxon>Embryophyta</taxon>
        <taxon>Tracheophyta</taxon>
        <taxon>Spermatophyta</taxon>
        <taxon>Magnoliopsida</taxon>
        <taxon>eudicotyledons</taxon>
        <taxon>Gunneridae</taxon>
        <taxon>Pentapetalae</taxon>
        <taxon>rosids</taxon>
        <taxon>malvids</taxon>
        <taxon>Brassicales</taxon>
        <taxon>Brassicaceae</taxon>
        <taxon>Brassiceae</taxon>
        <taxon>Eruca</taxon>
    </lineage>
</organism>
<dbReference type="AlphaFoldDB" id="A0ABC8KS46"/>
<proteinExistence type="predicted"/>
<protein>
    <submittedName>
        <fullName evidence="2">Uncharacterized protein</fullName>
    </submittedName>
</protein>
<evidence type="ECO:0000313" key="2">
    <source>
        <dbReference type="EMBL" id="CAH8358750.1"/>
    </source>
</evidence>
<accession>A0ABC8KS46</accession>
<evidence type="ECO:0000313" key="3">
    <source>
        <dbReference type="Proteomes" id="UP001642260"/>
    </source>
</evidence>
<sequence length="106" mass="11999">MLEISVARREKINALTEAATGTVPRSYHQRTNSGLKSPSRRKDLKSGDDIRNENCETDQEEELVEKMKLSPTSEAAEDEGLFSSLIMEKVAATKKYNENHYNKHMA</sequence>
<feature type="compositionally biased region" description="Basic and acidic residues" evidence="1">
    <location>
        <begin position="40"/>
        <end position="54"/>
    </location>
</feature>
<reference evidence="2 3" key="1">
    <citation type="submission" date="2022-03" db="EMBL/GenBank/DDBJ databases">
        <authorList>
            <person name="Macdonald S."/>
            <person name="Ahmed S."/>
            <person name="Newling K."/>
        </authorList>
    </citation>
    <scope>NUCLEOTIDE SEQUENCE [LARGE SCALE GENOMIC DNA]</scope>
</reference>